<dbReference type="InterPro" id="IPR025269">
    <property type="entry name" value="SAM-like_dom"/>
</dbReference>
<keyword evidence="2" id="KW-0238">DNA-binding</keyword>
<dbReference type="eggNOG" id="COG4974">
    <property type="taxonomic scope" value="Bacteria"/>
</dbReference>
<dbReference type="InterPro" id="IPR011010">
    <property type="entry name" value="DNA_brk_join_enz"/>
</dbReference>
<dbReference type="Pfam" id="PF00589">
    <property type="entry name" value="Phage_integrase"/>
    <property type="match status" value="1"/>
</dbReference>
<dbReference type="HOGENOM" id="CLU_033139_1_0_10"/>
<comment type="similarity">
    <text evidence="1">Belongs to the 'phage' integrase family.</text>
</comment>
<proteinExistence type="inferred from homology"/>
<evidence type="ECO:0000313" key="6">
    <source>
        <dbReference type="Proteomes" id="UP000027442"/>
    </source>
</evidence>
<feature type="domain" description="Tyr recombinase" evidence="4">
    <location>
        <begin position="206"/>
        <end position="375"/>
    </location>
</feature>
<evidence type="ECO:0000256" key="2">
    <source>
        <dbReference type="ARBA" id="ARBA00023125"/>
    </source>
</evidence>
<dbReference type="InterPro" id="IPR035386">
    <property type="entry name" value="Arm-DNA-bind_5"/>
</dbReference>
<dbReference type="PROSITE" id="PS51898">
    <property type="entry name" value="TYR_RECOMBINASE"/>
    <property type="match status" value="1"/>
</dbReference>
<dbReference type="InterPro" id="IPR002104">
    <property type="entry name" value="Integrase_catalytic"/>
</dbReference>
<dbReference type="PATRIC" id="fig|1122985.7.peg.2303"/>
<accession>A0A069QI69</accession>
<dbReference type="EMBL" id="JNGW01000096">
    <property type="protein sequence ID" value="KDR51709.1"/>
    <property type="molecule type" value="Genomic_DNA"/>
</dbReference>
<dbReference type="Pfam" id="PF13102">
    <property type="entry name" value="Phage_int_SAM_5"/>
    <property type="match status" value="1"/>
</dbReference>
<evidence type="ECO:0000313" key="5">
    <source>
        <dbReference type="EMBL" id="KDR51709.1"/>
    </source>
</evidence>
<protein>
    <submittedName>
        <fullName evidence="5">Site-specific recombinase, phage integrase family</fullName>
    </submittedName>
</protein>
<dbReference type="RefSeq" id="WP_018967413.1">
    <property type="nucleotide sequence ID" value="NZ_KB899214.1"/>
</dbReference>
<dbReference type="SUPFAM" id="SSF56349">
    <property type="entry name" value="DNA breaking-rejoining enzymes"/>
    <property type="match status" value="1"/>
</dbReference>
<dbReference type="CDD" id="cd01185">
    <property type="entry name" value="INTN1_C_like"/>
    <property type="match status" value="1"/>
</dbReference>
<keyword evidence="3" id="KW-0233">DNA recombination</keyword>
<gene>
    <name evidence="5" type="ORF">HMPREF1991_02222</name>
</gene>
<evidence type="ECO:0000259" key="4">
    <source>
        <dbReference type="PROSITE" id="PS51898"/>
    </source>
</evidence>
<dbReference type="Pfam" id="PF17293">
    <property type="entry name" value="Arm-DNA-bind_5"/>
    <property type="match status" value="1"/>
</dbReference>
<comment type="caution">
    <text evidence="5">The sequence shown here is derived from an EMBL/GenBank/DDBJ whole genome shotgun (WGS) entry which is preliminary data.</text>
</comment>
<dbReference type="GO" id="GO:0003677">
    <property type="term" value="F:DNA binding"/>
    <property type="evidence" value="ECO:0007669"/>
    <property type="project" value="UniProtKB-KW"/>
</dbReference>
<dbReference type="InterPro" id="IPR013762">
    <property type="entry name" value="Integrase-like_cat_sf"/>
</dbReference>
<sequence>MKGIKEPIRLRQKKLANGSISLYLDIYRNGKREYEFLKMYLIPERSKADKETNRQTLQLANSIKSKRIVALQNGEYDFNDHYNAEVLFYDYYRAMCAKRRGNEESRGNWGNWYSCLRHMLKYEPNERITFAQITPEWVQGFKDYLEHDAVAWGNDYRKRIKDKPLARNSKLSYFNKLRACLNQAFEERVIPYNPMRGVESFKPEDGMRMYLTLEEVRKLAQTDCEYPNIKRAFLFSCLTGLRRSDIIRMTWSEVFQQGEYTRIIFKQKKTNGQEYLDITGQAAELMGRRGRPEEHVFDEIHSPTCTNTAIREWVLRAGINKKITFHCARHTFAVMMLDLGTDIYTVSKLLGHRELSTTQIYAKVLDKNKQKAVSNIPNIIRQDKQTLK</sequence>
<evidence type="ECO:0000256" key="3">
    <source>
        <dbReference type="ARBA" id="ARBA00023172"/>
    </source>
</evidence>
<dbReference type="GO" id="GO:0006310">
    <property type="term" value="P:DNA recombination"/>
    <property type="evidence" value="ECO:0007669"/>
    <property type="project" value="UniProtKB-KW"/>
</dbReference>
<name>A0A069QI69_HOYLO</name>
<organism evidence="5 6">
    <name type="scientific">Hoylesella loescheii DSM 19665 = JCM 12249 = ATCC 15930</name>
    <dbReference type="NCBI Taxonomy" id="1122985"/>
    <lineage>
        <taxon>Bacteria</taxon>
        <taxon>Pseudomonadati</taxon>
        <taxon>Bacteroidota</taxon>
        <taxon>Bacteroidia</taxon>
        <taxon>Bacteroidales</taxon>
        <taxon>Prevotellaceae</taxon>
        <taxon>Hoylesella</taxon>
    </lineage>
</organism>
<dbReference type="GO" id="GO:0015074">
    <property type="term" value="P:DNA integration"/>
    <property type="evidence" value="ECO:0007669"/>
    <property type="project" value="InterPro"/>
</dbReference>
<dbReference type="PANTHER" id="PTHR30349:SF64">
    <property type="entry name" value="PROPHAGE INTEGRASE INTD-RELATED"/>
    <property type="match status" value="1"/>
</dbReference>
<dbReference type="AlphaFoldDB" id="A0A069QI69"/>
<dbReference type="PANTHER" id="PTHR30349">
    <property type="entry name" value="PHAGE INTEGRASE-RELATED"/>
    <property type="match status" value="1"/>
</dbReference>
<dbReference type="InterPro" id="IPR050090">
    <property type="entry name" value="Tyrosine_recombinase_XerCD"/>
</dbReference>
<reference evidence="5 6" key="1">
    <citation type="submission" date="2013-08" db="EMBL/GenBank/DDBJ databases">
        <authorList>
            <person name="Weinstock G."/>
            <person name="Sodergren E."/>
            <person name="Wylie T."/>
            <person name="Fulton L."/>
            <person name="Fulton R."/>
            <person name="Fronick C."/>
            <person name="O'Laughlin M."/>
            <person name="Godfrey J."/>
            <person name="Miner T."/>
            <person name="Herter B."/>
            <person name="Appelbaum E."/>
            <person name="Cordes M."/>
            <person name="Lek S."/>
            <person name="Wollam A."/>
            <person name="Pepin K.H."/>
            <person name="Palsikar V.B."/>
            <person name="Mitreva M."/>
            <person name="Wilson R.K."/>
        </authorList>
    </citation>
    <scope>NUCLEOTIDE SEQUENCE [LARGE SCALE GENOMIC DNA]</scope>
    <source>
        <strain evidence="5 6">ATCC 15930</strain>
    </source>
</reference>
<dbReference type="Gene3D" id="1.10.443.10">
    <property type="entry name" value="Intergrase catalytic core"/>
    <property type="match status" value="1"/>
</dbReference>
<dbReference type="Proteomes" id="UP000027442">
    <property type="component" value="Unassembled WGS sequence"/>
</dbReference>
<dbReference type="Gene3D" id="1.10.150.130">
    <property type="match status" value="1"/>
</dbReference>
<dbReference type="InterPro" id="IPR010998">
    <property type="entry name" value="Integrase_recombinase_N"/>
</dbReference>
<keyword evidence="6" id="KW-1185">Reference proteome</keyword>
<evidence type="ECO:0000256" key="1">
    <source>
        <dbReference type="ARBA" id="ARBA00008857"/>
    </source>
</evidence>